<dbReference type="InterPro" id="IPR036317">
    <property type="entry name" value="Cullin_homology_sf"/>
</dbReference>
<reference evidence="6 7" key="1">
    <citation type="submission" date="2024-08" db="EMBL/GenBank/DDBJ databases">
        <authorList>
            <person name="Cucini C."/>
            <person name="Frati F."/>
        </authorList>
    </citation>
    <scope>NUCLEOTIDE SEQUENCE [LARGE SCALE GENOMIC DNA]</scope>
</reference>
<sequence length="519" mass="60210">MLLLTWTTTILNLISSARKDEELNSSVIRSGSGLYSEFDNLLEYIVKHPRDTTQSSSIIGKAQQDGGHRGVELFSTRFEQRFIEESTLFYSNENLVRYENLTQYQNEIEKIVPLEEKIGEALLLNDVTLESHIKICKNHWPEYIEEFKNILFMKKTEVIKRVYILLYSLEMTNELDETKECFLNHLSSAFQQSTFAHQNMARNHSEGVFRVHRERSVIVTMMFENDSKLLEMLNKQCVQFLTQNSIQKTSELLAEYCNFLLKKSKHKITKQELDAALNQVLCLYEFLEDKNLFEKLYKKMMAHRLVNGMSSGKEAEFIMVEKMRLKLEFQYVSKLNRMLKDVAVSKELADKFNHFLTRKHLSLSLVFDIQVFASANFPSSNFAHLQLPTSLQQCVEIFEQFHSTTYHKRKLHWLHNSHSRGEILSNCFKKPYCFKATTLQMTVLLLFNSMDSYSIGELAELTKLGINSLLQVLESLIKAKILITGNGEKAIDLNNDSVISLVKEYDNGRLHVNIASPTK</sequence>
<feature type="chain" id="PRO_5046766729" description="Cullin family profile domain-containing protein" evidence="4">
    <location>
        <begin position="17"/>
        <end position="519"/>
    </location>
</feature>
<dbReference type="SMART" id="SM00182">
    <property type="entry name" value="CULLIN"/>
    <property type="match status" value="1"/>
</dbReference>
<dbReference type="Gene3D" id="1.20.1310.10">
    <property type="entry name" value="Cullin Repeats"/>
    <property type="match status" value="3"/>
</dbReference>
<evidence type="ECO:0000256" key="1">
    <source>
        <dbReference type="ARBA" id="ARBA00006019"/>
    </source>
</evidence>
<dbReference type="InterPro" id="IPR059120">
    <property type="entry name" value="Cullin-like_AB"/>
</dbReference>
<keyword evidence="7" id="KW-1185">Reference proteome</keyword>
<evidence type="ECO:0000256" key="4">
    <source>
        <dbReference type="SAM" id="SignalP"/>
    </source>
</evidence>
<dbReference type="Pfam" id="PF00888">
    <property type="entry name" value="Cullin"/>
    <property type="match status" value="1"/>
</dbReference>
<proteinExistence type="inferred from homology"/>
<dbReference type="EMBL" id="CAXLJM020000147">
    <property type="protein sequence ID" value="CAL8141545.1"/>
    <property type="molecule type" value="Genomic_DNA"/>
</dbReference>
<evidence type="ECO:0000256" key="3">
    <source>
        <dbReference type="RuleBase" id="RU003829"/>
    </source>
</evidence>
<dbReference type="Pfam" id="PF26557">
    <property type="entry name" value="Cullin_AB"/>
    <property type="match status" value="1"/>
</dbReference>
<dbReference type="InterPro" id="IPR001373">
    <property type="entry name" value="Cullin_N"/>
</dbReference>
<dbReference type="SUPFAM" id="SSF75632">
    <property type="entry name" value="Cullin homology domain"/>
    <property type="match status" value="1"/>
</dbReference>
<feature type="domain" description="Cullin family profile" evidence="5">
    <location>
        <begin position="248"/>
        <end position="477"/>
    </location>
</feature>
<evidence type="ECO:0000259" key="5">
    <source>
        <dbReference type="PROSITE" id="PS50069"/>
    </source>
</evidence>
<name>A0ABP1S1S7_9HEXA</name>
<evidence type="ECO:0000313" key="6">
    <source>
        <dbReference type="EMBL" id="CAL8141545.1"/>
    </source>
</evidence>
<protein>
    <recommendedName>
        <fullName evidence="5">Cullin family profile domain-containing protein</fullName>
    </recommendedName>
</protein>
<dbReference type="InterPro" id="IPR016159">
    <property type="entry name" value="Cullin_repeat-like_dom_sf"/>
</dbReference>
<evidence type="ECO:0000313" key="7">
    <source>
        <dbReference type="Proteomes" id="UP001642540"/>
    </source>
</evidence>
<organism evidence="6 7">
    <name type="scientific">Orchesella dallaii</name>
    <dbReference type="NCBI Taxonomy" id="48710"/>
    <lineage>
        <taxon>Eukaryota</taxon>
        <taxon>Metazoa</taxon>
        <taxon>Ecdysozoa</taxon>
        <taxon>Arthropoda</taxon>
        <taxon>Hexapoda</taxon>
        <taxon>Collembola</taxon>
        <taxon>Entomobryomorpha</taxon>
        <taxon>Entomobryoidea</taxon>
        <taxon>Orchesellidae</taxon>
        <taxon>Orchesellinae</taxon>
        <taxon>Orchesella</taxon>
    </lineage>
</organism>
<comment type="similarity">
    <text evidence="1 2 3">Belongs to the cullin family.</text>
</comment>
<feature type="signal peptide" evidence="4">
    <location>
        <begin position="1"/>
        <end position="16"/>
    </location>
</feature>
<comment type="caution">
    <text evidence="6">The sequence shown here is derived from an EMBL/GenBank/DDBJ whole genome shotgun (WGS) entry which is preliminary data.</text>
</comment>
<dbReference type="SUPFAM" id="SSF74788">
    <property type="entry name" value="Cullin repeat-like"/>
    <property type="match status" value="1"/>
</dbReference>
<dbReference type="PANTHER" id="PTHR11932">
    <property type="entry name" value="CULLIN"/>
    <property type="match status" value="1"/>
</dbReference>
<accession>A0ABP1S1S7</accession>
<dbReference type="InterPro" id="IPR045093">
    <property type="entry name" value="Cullin"/>
</dbReference>
<evidence type="ECO:0000256" key="2">
    <source>
        <dbReference type="PROSITE-ProRule" id="PRU00330"/>
    </source>
</evidence>
<dbReference type="Gene3D" id="3.30.230.130">
    <property type="entry name" value="Cullin, Chain C, Domain 2"/>
    <property type="match status" value="1"/>
</dbReference>
<dbReference type="InterPro" id="IPR016158">
    <property type="entry name" value="Cullin_homology"/>
</dbReference>
<keyword evidence="4" id="KW-0732">Signal</keyword>
<dbReference type="Proteomes" id="UP001642540">
    <property type="component" value="Unassembled WGS sequence"/>
</dbReference>
<gene>
    <name evidence="6" type="ORF">ODALV1_LOCUS28767</name>
</gene>
<dbReference type="PROSITE" id="PS50069">
    <property type="entry name" value="CULLIN_2"/>
    <property type="match status" value="1"/>
</dbReference>